<dbReference type="RefSeq" id="WP_237166509.1">
    <property type="nucleotide sequence ID" value="NZ_BLLB01000002.1"/>
</dbReference>
<dbReference type="Proteomes" id="UP000465304">
    <property type="component" value="Unassembled WGS sequence"/>
</dbReference>
<dbReference type="EMBL" id="BLLB01000002">
    <property type="protein sequence ID" value="GFH02098.1"/>
    <property type="molecule type" value="Genomic_DNA"/>
</dbReference>
<dbReference type="Gene3D" id="3.40.50.720">
    <property type="entry name" value="NAD(P)-binding Rossmann-like Domain"/>
    <property type="match status" value="1"/>
</dbReference>
<organism evidence="2 3">
    <name type="scientific">Mycolicibacterium hippocampi</name>
    <dbReference type="NCBI Taxonomy" id="659824"/>
    <lineage>
        <taxon>Bacteria</taxon>
        <taxon>Bacillati</taxon>
        <taxon>Actinomycetota</taxon>
        <taxon>Actinomycetes</taxon>
        <taxon>Mycobacteriales</taxon>
        <taxon>Mycobacteriaceae</taxon>
        <taxon>Mycolicibacterium</taxon>
    </lineage>
</organism>
<evidence type="ECO:0000313" key="3">
    <source>
        <dbReference type="Proteomes" id="UP000465304"/>
    </source>
</evidence>
<feature type="domain" description="NAD(P)-binding" evidence="1">
    <location>
        <begin position="6"/>
        <end position="106"/>
    </location>
</feature>
<evidence type="ECO:0000259" key="1">
    <source>
        <dbReference type="Pfam" id="PF13460"/>
    </source>
</evidence>
<keyword evidence="3" id="KW-1185">Reference proteome</keyword>
<dbReference type="PANTHER" id="PTHR47129:SF1">
    <property type="entry name" value="NMRA-LIKE DOMAIN-CONTAINING PROTEIN"/>
    <property type="match status" value="1"/>
</dbReference>
<dbReference type="SUPFAM" id="SSF51735">
    <property type="entry name" value="NAD(P)-binding Rossmann-fold domains"/>
    <property type="match status" value="1"/>
</dbReference>
<sequence length="148" mass="15770">MIGVTGVTGAVGSRVARLLAAEEAQFVMLARRPDRAPTLSADVRRCAYGDPGSATASLVGVDTLFMVSATESEDRVQEHRTLIEAAAEAGVEHIVYTSFVGAAPDAMFTLARDHFAAERTCARPESRIRSCAIISSLISSRRCRGQTV</sequence>
<evidence type="ECO:0000313" key="2">
    <source>
        <dbReference type="EMBL" id="GFH02098.1"/>
    </source>
</evidence>
<dbReference type="InterPro" id="IPR016040">
    <property type="entry name" value="NAD(P)-bd_dom"/>
</dbReference>
<proteinExistence type="predicted"/>
<comment type="caution">
    <text evidence="2">The sequence shown here is derived from an EMBL/GenBank/DDBJ whole genome shotgun (WGS) entry which is preliminary data.</text>
</comment>
<reference evidence="2 3" key="1">
    <citation type="journal article" date="2019" name="Emerg. Microbes Infect.">
        <title>Comprehensive subspecies identification of 175 nontuberculous mycobacteria species based on 7547 genomic profiles.</title>
        <authorList>
            <person name="Matsumoto Y."/>
            <person name="Kinjo T."/>
            <person name="Motooka D."/>
            <person name="Nabeya D."/>
            <person name="Jung N."/>
            <person name="Uechi K."/>
            <person name="Horii T."/>
            <person name="Iida T."/>
            <person name="Fujita J."/>
            <person name="Nakamura S."/>
        </authorList>
    </citation>
    <scope>NUCLEOTIDE SEQUENCE [LARGE SCALE GENOMIC DNA]</scope>
    <source>
        <strain evidence="2 3">JCM 30996</strain>
    </source>
</reference>
<dbReference type="AlphaFoldDB" id="A0A7I9ZN67"/>
<protein>
    <recommendedName>
        <fullName evidence="1">NAD(P)-binding domain-containing protein</fullName>
    </recommendedName>
</protein>
<dbReference type="PANTHER" id="PTHR47129">
    <property type="entry name" value="QUINONE OXIDOREDUCTASE 2"/>
    <property type="match status" value="1"/>
</dbReference>
<accession>A0A7I9ZN67</accession>
<dbReference type="InterPro" id="IPR036291">
    <property type="entry name" value="NAD(P)-bd_dom_sf"/>
</dbReference>
<gene>
    <name evidence="2" type="ORF">MHIP_25810</name>
</gene>
<name>A0A7I9ZN67_9MYCO</name>
<dbReference type="Pfam" id="PF13460">
    <property type="entry name" value="NAD_binding_10"/>
    <property type="match status" value="1"/>
</dbReference>
<dbReference type="InterPro" id="IPR052718">
    <property type="entry name" value="NmrA-type_oxidoreductase"/>
</dbReference>